<organism evidence="2">
    <name type="scientific">Arundo donax</name>
    <name type="common">Giant reed</name>
    <name type="synonym">Donax arundinaceus</name>
    <dbReference type="NCBI Taxonomy" id="35708"/>
    <lineage>
        <taxon>Eukaryota</taxon>
        <taxon>Viridiplantae</taxon>
        <taxon>Streptophyta</taxon>
        <taxon>Embryophyta</taxon>
        <taxon>Tracheophyta</taxon>
        <taxon>Spermatophyta</taxon>
        <taxon>Magnoliopsida</taxon>
        <taxon>Liliopsida</taxon>
        <taxon>Poales</taxon>
        <taxon>Poaceae</taxon>
        <taxon>PACMAD clade</taxon>
        <taxon>Arundinoideae</taxon>
        <taxon>Arundineae</taxon>
        <taxon>Arundo</taxon>
    </lineage>
</organism>
<reference evidence="2" key="1">
    <citation type="submission" date="2014-09" db="EMBL/GenBank/DDBJ databases">
        <authorList>
            <person name="Magalhaes I.L.F."/>
            <person name="Oliveira U."/>
            <person name="Santos F.R."/>
            <person name="Vidigal T.H.D.A."/>
            <person name="Brescovit A.D."/>
            <person name="Santos A.J."/>
        </authorList>
    </citation>
    <scope>NUCLEOTIDE SEQUENCE</scope>
    <source>
        <tissue evidence="2">Shoot tissue taken approximately 20 cm above the soil surface</tissue>
    </source>
</reference>
<dbReference type="EMBL" id="GBRH01267114">
    <property type="protein sequence ID" value="JAD30781.1"/>
    <property type="molecule type" value="Transcribed_RNA"/>
</dbReference>
<reference evidence="2" key="2">
    <citation type="journal article" date="2015" name="Data Brief">
        <title>Shoot transcriptome of the giant reed, Arundo donax.</title>
        <authorList>
            <person name="Barrero R.A."/>
            <person name="Guerrero F.D."/>
            <person name="Moolhuijzen P."/>
            <person name="Goolsby J.A."/>
            <person name="Tidwell J."/>
            <person name="Bellgard S.E."/>
            <person name="Bellgard M.I."/>
        </authorList>
    </citation>
    <scope>NUCLEOTIDE SEQUENCE</scope>
    <source>
        <tissue evidence="2">Shoot tissue taken approximately 20 cm above the soil surface</tissue>
    </source>
</reference>
<feature type="transmembrane region" description="Helical" evidence="1">
    <location>
        <begin position="20"/>
        <end position="43"/>
    </location>
</feature>
<keyword evidence="1" id="KW-0472">Membrane</keyword>
<keyword evidence="1" id="KW-1133">Transmembrane helix</keyword>
<protein>
    <submittedName>
        <fullName evidence="2">Uncharacterized protein</fullName>
    </submittedName>
</protein>
<proteinExistence type="predicted"/>
<evidence type="ECO:0000313" key="2">
    <source>
        <dbReference type="EMBL" id="JAD30781.1"/>
    </source>
</evidence>
<dbReference type="AlphaFoldDB" id="A0A0A8YW05"/>
<evidence type="ECO:0000256" key="1">
    <source>
        <dbReference type="SAM" id="Phobius"/>
    </source>
</evidence>
<sequence>MHISISVLYIGLHFYVVDKFFTSVDVLPLVTLFSVKVALIALVSCE</sequence>
<accession>A0A0A8YW05</accession>
<keyword evidence="1" id="KW-0812">Transmembrane</keyword>
<name>A0A0A8YW05_ARUDO</name>